<comment type="caution">
    <text evidence="2">The sequence shown here is derived from an EMBL/GenBank/DDBJ whole genome shotgun (WGS) entry which is preliminary data.</text>
</comment>
<reference evidence="2" key="1">
    <citation type="submission" date="2021-06" db="EMBL/GenBank/DDBJ databases">
        <title>Comparative genomics, transcriptomics and evolutionary studies reveal genomic signatures of adaptation to plant cell wall in hemibiotrophic fungi.</title>
        <authorList>
            <consortium name="DOE Joint Genome Institute"/>
            <person name="Baroncelli R."/>
            <person name="Diaz J.F."/>
            <person name="Benocci T."/>
            <person name="Peng M."/>
            <person name="Battaglia E."/>
            <person name="Haridas S."/>
            <person name="Andreopoulos W."/>
            <person name="Labutti K."/>
            <person name="Pangilinan J."/>
            <person name="Floch G.L."/>
            <person name="Makela M.R."/>
            <person name="Henrissat B."/>
            <person name="Grigoriev I.V."/>
            <person name="Crouch J.A."/>
            <person name="De Vries R.P."/>
            <person name="Sukno S.A."/>
            <person name="Thon M.R."/>
        </authorList>
    </citation>
    <scope>NUCLEOTIDE SEQUENCE</scope>
    <source>
        <strain evidence="2">CBS 125086</strain>
    </source>
</reference>
<protein>
    <submittedName>
        <fullName evidence="2">Uncharacterized protein</fullName>
    </submittedName>
</protein>
<keyword evidence="3" id="KW-1185">Reference proteome</keyword>
<accession>A0AAD8V8W2</accession>
<dbReference type="GeneID" id="85441334"/>
<keyword evidence="1" id="KW-0812">Transmembrane</keyword>
<feature type="transmembrane region" description="Helical" evidence="1">
    <location>
        <begin position="34"/>
        <end position="56"/>
    </location>
</feature>
<keyword evidence="1" id="KW-1133">Transmembrane helix</keyword>
<dbReference type="EMBL" id="JAHLJV010000011">
    <property type="protein sequence ID" value="KAK1596703.1"/>
    <property type="molecule type" value="Genomic_DNA"/>
</dbReference>
<evidence type="ECO:0000256" key="1">
    <source>
        <dbReference type="SAM" id="Phobius"/>
    </source>
</evidence>
<evidence type="ECO:0000313" key="2">
    <source>
        <dbReference type="EMBL" id="KAK1596703.1"/>
    </source>
</evidence>
<evidence type="ECO:0000313" key="3">
    <source>
        <dbReference type="Proteomes" id="UP001230504"/>
    </source>
</evidence>
<sequence>MYVPGVLIVFLIAVSIWFQCARSTDDVMYGINTLLFVMCLVIDLMVPGIITGVGWFTPVFSSPAVFMPVGGGLVFAFAVDNRRARGSATKSSGSASGRVCSSRVWLLRWC</sequence>
<name>A0AAD8V8W2_9PEZI</name>
<dbReference type="RefSeq" id="XP_060417556.1">
    <property type="nucleotide sequence ID" value="XM_060557094.1"/>
</dbReference>
<keyword evidence="1" id="KW-0472">Membrane</keyword>
<feature type="transmembrane region" description="Helical" evidence="1">
    <location>
        <begin position="6"/>
        <end position="22"/>
    </location>
</feature>
<dbReference type="AlphaFoldDB" id="A0AAD8V8W2"/>
<proteinExistence type="predicted"/>
<gene>
    <name evidence="2" type="ORF">LY79DRAFT_543944</name>
</gene>
<organism evidence="2 3">
    <name type="scientific">Colletotrichum navitas</name>
    <dbReference type="NCBI Taxonomy" id="681940"/>
    <lineage>
        <taxon>Eukaryota</taxon>
        <taxon>Fungi</taxon>
        <taxon>Dikarya</taxon>
        <taxon>Ascomycota</taxon>
        <taxon>Pezizomycotina</taxon>
        <taxon>Sordariomycetes</taxon>
        <taxon>Hypocreomycetidae</taxon>
        <taxon>Glomerellales</taxon>
        <taxon>Glomerellaceae</taxon>
        <taxon>Colletotrichum</taxon>
        <taxon>Colletotrichum graminicola species complex</taxon>
    </lineage>
</organism>
<feature type="transmembrane region" description="Helical" evidence="1">
    <location>
        <begin position="62"/>
        <end position="79"/>
    </location>
</feature>
<dbReference type="Proteomes" id="UP001230504">
    <property type="component" value="Unassembled WGS sequence"/>
</dbReference>